<keyword evidence="2" id="KW-1185">Reference proteome</keyword>
<comment type="caution">
    <text evidence="1">The sequence shown here is derived from an EMBL/GenBank/DDBJ whole genome shotgun (WGS) entry which is preliminary data.</text>
</comment>
<dbReference type="Proteomes" id="UP001370490">
    <property type="component" value="Unassembled WGS sequence"/>
</dbReference>
<reference evidence="1 2" key="1">
    <citation type="submission" date="2023-12" db="EMBL/GenBank/DDBJ databases">
        <title>A high-quality genome assembly for Dillenia turbinata (Dilleniales).</title>
        <authorList>
            <person name="Chanderbali A."/>
        </authorList>
    </citation>
    <scope>NUCLEOTIDE SEQUENCE [LARGE SCALE GENOMIC DNA]</scope>
    <source>
        <strain evidence="1">LSX21</strain>
        <tissue evidence="1">Leaf</tissue>
    </source>
</reference>
<organism evidence="1 2">
    <name type="scientific">Dillenia turbinata</name>
    <dbReference type="NCBI Taxonomy" id="194707"/>
    <lineage>
        <taxon>Eukaryota</taxon>
        <taxon>Viridiplantae</taxon>
        <taxon>Streptophyta</taxon>
        <taxon>Embryophyta</taxon>
        <taxon>Tracheophyta</taxon>
        <taxon>Spermatophyta</taxon>
        <taxon>Magnoliopsida</taxon>
        <taxon>eudicotyledons</taxon>
        <taxon>Gunneridae</taxon>
        <taxon>Pentapetalae</taxon>
        <taxon>Dilleniales</taxon>
        <taxon>Dilleniaceae</taxon>
        <taxon>Dillenia</taxon>
    </lineage>
</organism>
<dbReference type="EMBL" id="JBAMMX010000006">
    <property type="protein sequence ID" value="KAK6937930.1"/>
    <property type="molecule type" value="Genomic_DNA"/>
</dbReference>
<sequence length="324" mass="35978">MIWLKVMDRAEAEVEIHGEEGIWQKIGTIKENHNASIAKASTKQNLCQEFFALSAHEALACHALPLAVADLSNLLNLCTEKAMPAKEVQDSMVSWLMGQMRKNKIMACKSFILPASAMVASEKQRQAALLEAEVKQAAELLDRAGKILMSSSTGPSTNTEHIAAIEPELLFVYIFNAYDFYGKITDLKLQQLLVGKNFSNSKACNREHLPIGLATSPGPWSNSGSPSPIYQKVALIIRKLITLTSIHKVNRDYALYGMFRQAYDHGGFAGEYPTEKGKWLAMTAWNHAALLVRLGKIDVEKRWMDIGLKLARHVAGTETYKPCM</sequence>
<gene>
    <name evidence="1" type="ORF">RJ641_031438</name>
</gene>
<dbReference type="PANTHER" id="PTHR40375:SF2">
    <property type="entry name" value="SPORULATION-SPECIFIC PROTEIN 22"/>
    <property type="match status" value="1"/>
</dbReference>
<dbReference type="PANTHER" id="PTHR40375">
    <property type="entry name" value="SPORULATION-SPECIFIC PROTEIN 22"/>
    <property type="match status" value="1"/>
</dbReference>
<dbReference type="GO" id="GO:0090173">
    <property type="term" value="P:regulation of synaptonemal complex assembly"/>
    <property type="evidence" value="ECO:0007669"/>
    <property type="project" value="InterPro"/>
</dbReference>
<dbReference type="InterPro" id="IPR039057">
    <property type="entry name" value="Spo22/ZIP4"/>
</dbReference>
<dbReference type="AlphaFoldDB" id="A0AAN8VPK7"/>
<protein>
    <submittedName>
        <fullName evidence="1">Uncharacterized protein</fullName>
    </submittedName>
</protein>
<name>A0AAN8VPK7_9MAGN</name>
<evidence type="ECO:0000313" key="2">
    <source>
        <dbReference type="Proteomes" id="UP001370490"/>
    </source>
</evidence>
<proteinExistence type="predicted"/>
<evidence type="ECO:0000313" key="1">
    <source>
        <dbReference type="EMBL" id="KAK6937930.1"/>
    </source>
</evidence>
<accession>A0AAN8VPK7</accession>